<dbReference type="EnsemblMetazoa" id="XM_022796261">
    <property type="protein sequence ID" value="XP_022651996"/>
    <property type="gene ID" value="LOC111246523"/>
</dbReference>
<dbReference type="KEGG" id="vde:111246523"/>
<reference evidence="1" key="1">
    <citation type="submission" date="2021-01" db="UniProtKB">
        <authorList>
            <consortium name="EnsemblMetazoa"/>
        </authorList>
    </citation>
    <scope>IDENTIFICATION</scope>
</reference>
<dbReference type="InParanoid" id="A0A7M7JGY9"/>
<accession>A0A7M7JGY9</accession>
<proteinExistence type="predicted"/>
<evidence type="ECO:0000313" key="2">
    <source>
        <dbReference type="Proteomes" id="UP000594260"/>
    </source>
</evidence>
<dbReference type="OrthoDB" id="6537216at2759"/>
<protein>
    <submittedName>
        <fullName evidence="1">Uncharacterized protein</fullName>
    </submittedName>
</protein>
<name>A0A7M7JGY9_VARDE</name>
<organism evidence="1 2">
    <name type="scientific">Varroa destructor</name>
    <name type="common">Honeybee mite</name>
    <dbReference type="NCBI Taxonomy" id="109461"/>
    <lineage>
        <taxon>Eukaryota</taxon>
        <taxon>Metazoa</taxon>
        <taxon>Ecdysozoa</taxon>
        <taxon>Arthropoda</taxon>
        <taxon>Chelicerata</taxon>
        <taxon>Arachnida</taxon>
        <taxon>Acari</taxon>
        <taxon>Parasitiformes</taxon>
        <taxon>Mesostigmata</taxon>
        <taxon>Gamasina</taxon>
        <taxon>Dermanyssoidea</taxon>
        <taxon>Varroidae</taxon>
        <taxon>Varroa</taxon>
    </lineage>
</organism>
<dbReference type="Proteomes" id="UP000594260">
    <property type="component" value="Unplaced"/>
</dbReference>
<dbReference type="AlphaFoldDB" id="A0A7M7JGY9"/>
<keyword evidence="2" id="KW-1185">Reference proteome</keyword>
<evidence type="ECO:0000313" key="1">
    <source>
        <dbReference type="EnsemblMetazoa" id="XP_022651996"/>
    </source>
</evidence>
<dbReference type="GeneID" id="111246523"/>
<dbReference type="RefSeq" id="XP_022651996.1">
    <property type="nucleotide sequence ID" value="XM_022796261.1"/>
</dbReference>
<sequence>MARTFRDVKLLLYITLLMATGYVQLTNANMIMKLAAAAAIFRGGPTIPIPIRYPVHIPYSKVLEVPVHHPVPVKIPVHHHTHSVKKIPILVHSHSHSERQVPIHSHSHSEKAVHVPIHHHSESHHDGHVEIEDGHGWQHGWHDIGSGGAVAGGGFGHGLNDIKHDGHAW</sequence>